<feature type="domain" description="SP-RING-type" evidence="7">
    <location>
        <begin position="642"/>
        <end position="723"/>
    </location>
</feature>
<keyword evidence="9" id="KW-1185">Reference proteome</keyword>
<gene>
    <name evidence="8" type="ORF">K7432_008881</name>
</gene>
<evidence type="ECO:0000256" key="5">
    <source>
        <dbReference type="SAM" id="Coils"/>
    </source>
</evidence>
<dbReference type="PANTHER" id="PTHR10782:SF4">
    <property type="entry name" value="TONALLI, ISOFORM E"/>
    <property type="match status" value="1"/>
</dbReference>
<evidence type="ECO:0000256" key="6">
    <source>
        <dbReference type="SAM" id="MobiDB-lite"/>
    </source>
</evidence>
<dbReference type="Gene3D" id="3.30.40.10">
    <property type="entry name" value="Zinc/RING finger domain, C3HC4 (zinc finger)"/>
    <property type="match status" value="1"/>
</dbReference>
<evidence type="ECO:0000256" key="4">
    <source>
        <dbReference type="PROSITE-ProRule" id="PRU00452"/>
    </source>
</evidence>
<dbReference type="InterPro" id="IPR013083">
    <property type="entry name" value="Znf_RING/FYVE/PHD"/>
</dbReference>
<evidence type="ECO:0000313" key="9">
    <source>
        <dbReference type="Proteomes" id="UP001479436"/>
    </source>
</evidence>
<evidence type="ECO:0000313" key="8">
    <source>
        <dbReference type="EMBL" id="KAK9763998.1"/>
    </source>
</evidence>
<organism evidence="8 9">
    <name type="scientific">Basidiobolus ranarum</name>
    <dbReference type="NCBI Taxonomy" id="34480"/>
    <lineage>
        <taxon>Eukaryota</taxon>
        <taxon>Fungi</taxon>
        <taxon>Fungi incertae sedis</taxon>
        <taxon>Zoopagomycota</taxon>
        <taxon>Entomophthoromycotina</taxon>
        <taxon>Basidiobolomycetes</taxon>
        <taxon>Basidiobolales</taxon>
        <taxon>Basidiobolaceae</taxon>
        <taxon>Basidiobolus</taxon>
    </lineage>
</organism>
<name>A0ABR2WR73_9FUNG</name>
<feature type="compositionally biased region" description="Acidic residues" evidence="6">
    <location>
        <begin position="17"/>
        <end position="27"/>
    </location>
</feature>
<dbReference type="InterPro" id="IPR004181">
    <property type="entry name" value="Znf_MIZ"/>
</dbReference>
<dbReference type="CDD" id="cd16650">
    <property type="entry name" value="SP-RING_PIAS-like"/>
    <property type="match status" value="1"/>
</dbReference>
<dbReference type="InterPro" id="IPR040797">
    <property type="entry name" value="ZMIZ1_N"/>
</dbReference>
<reference evidence="8 9" key="1">
    <citation type="submission" date="2023-04" db="EMBL/GenBank/DDBJ databases">
        <title>Genome of Basidiobolus ranarum AG-B5.</title>
        <authorList>
            <person name="Stajich J.E."/>
            <person name="Carter-House D."/>
            <person name="Gryganskyi A."/>
        </authorList>
    </citation>
    <scope>NUCLEOTIDE SEQUENCE [LARGE SCALE GENOMIC DNA]</scope>
    <source>
        <strain evidence="8 9">AG-B5</strain>
    </source>
</reference>
<evidence type="ECO:0000256" key="2">
    <source>
        <dbReference type="ARBA" id="ARBA00022771"/>
    </source>
</evidence>
<protein>
    <recommendedName>
        <fullName evidence="7">SP-RING-type domain-containing protein</fullName>
    </recommendedName>
</protein>
<dbReference type="Pfam" id="PF18028">
    <property type="entry name" value="Zmiz1_N"/>
    <property type="match status" value="1"/>
</dbReference>
<keyword evidence="3" id="KW-0862">Zinc</keyword>
<sequence length="754" mass="86074">MNFEAHNKSKEGHWSPEEEFSDEETLVEESIAFPPTSPQLRTGSTEFHTFSRTSTLPDNRTQEYSQHPAPLWSTSGSGRRLDSYRRGNSFANSRPHPYQRLSSPARSRAQPSFQRNPTSECLPTRNASLHNLFGTERNHFQRDLPLPFHVEGSSDNDSPRHNQREPSPIENVRNSTTFHTPLAEPRIVELNSSQGDDVIVSRINMSELRSQYDNATILGINNRLKGLAQKLGRSRTYLHACMELYTWCQTNSAYCFHTEKTLIHCLKIIVRKSRRLGYNVNYGWQVLRVVCQHLLHFQPRRRDIIIRMYYTMCELSNNPVDLPPILSSMEYDSQFTYNPDPITSSTVPNSNFLQGNPEQSITSLYTSINNTIPDSPALSIGDTGEMLRRIGGAVNPKKQEETVAVKTEEDYTEAEIEILELLKRENSSIEIKEENYELVAHIEPAKELPILRRFPISFFALSSCLPETESQVNFTMTEVELKSLSKSREVMQSLEPVGVFLTISKKDINLPWPKLKFSLNDSDISLETELQKHRERHYIDISNLCLKKNTLRFSTENNDDGLQLLQNVCIAIKVNVYKSINLLLNDLVNRCIKAEEGRALVQSLASKHSNIFGGSNRPAIRPSVNKDQPQSSIAECAAESADELKIFQPSVRLSLRCPINHQRIHTPVKGVRCRHAGCFDLHAYLQVNAVKPTWECPICDRDLPLEELRCDVMVENILAELTQPYIMDLELSPHANHVRGRRVDGSWIELELRT</sequence>
<dbReference type="PROSITE" id="PS51044">
    <property type="entry name" value="ZF_SP_RING"/>
    <property type="match status" value="1"/>
</dbReference>
<feature type="compositionally biased region" description="Polar residues" evidence="6">
    <location>
        <begin position="38"/>
        <end position="65"/>
    </location>
</feature>
<dbReference type="Proteomes" id="UP001479436">
    <property type="component" value="Unassembled WGS sequence"/>
</dbReference>
<dbReference type="PANTHER" id="PTHR10782">
    <property type="entry name" value="ZINC FINGER MIZ DOMAIN-CONTAINING PROTEIN"/>
    <property type="match status" value="1"/>
</dbReference>
<feature type="compositionally biased region" description="Polar residues" evidence="6">
    <location>
        <begin position="100"/>
        <end position="125"/>
    </location>
</feature>
<feature type="region of interest" description="Disordered" evidence="6">
    <location>
        <begin position="1"/>
        <end position="125"/>
    </location>
</feature>
<comment type="caution">
    <text evidence="8">The sequence shown here is derived from an EMBL/GenBank/DDBJ whole genome shotgun (WGS) entry which is preliminary data.</text>
</comment>
<keyword evidence="1" id="KW-0479">Metal-binding</keyword>
<accession>A0ABR2WR73</accession>
<keyword evidence="2 4" id="KW-0863">Zinc-finger</keyword>
<feature type="compositionally biased region" description="Basic and acidic residues" evidence="6">
    <location>
        <begin position="1"/>
        <end position="16"/>
    </location>
</feature>
<proteinExistence type="predicted"/>
<dbReference type="EMBL" id="JASJQH010000517">
    <property type="protein sequence ID" value="KAK9763998.1"/>
    <property type="molecule type" value="Genomic_DNA"/>
</dbReference>
<evidence type="ECO:0000256" key="1">
    <source>
        <dbReference type="ARBA" id="ARBA00022723"/>
    </source>
</evidence>
<evidence type="ECO:0000259" key="7">
    <source>
        <dbReference type="PROSITE" id="PS51044"/>
    </source>
</evidence>
<evidence type="ECO:0000256" key="3">
    <source>
        <dbReference type="ARBA" id="ARBA00022833"/>
    </source>
</evidence>
<keyword evidence="5" id="KW-0175">Coiled coil</keyword>
<dbReference type="Pfam" id="PF02891">
    <property type="entry name" value="zf-MIZ"/>
    <property type="match status" value="1"/>
</dbReference>
<feature type="coiled-coil region" evidence="5">
    <location>
        <begin position="397"/>
        <end position="424"/>
    </location>
</feature>
<feature type="region of interest" description="Disordered" evidence="6">
    <location>
        <begin position="146"/>
        <end position="173"/>
    </location>
</feature>